<dbReference type="PANTHER" id="PTHR24329:SF575">
    <property type="entry name" value="ARISTALESS RELATED HOMEOBOX"/>
    <property type="match status" value="1"/>
</dbReference>
<comment type="subcellular location">
    <subcellularLocation>
        <location evidence="1 2 3">Nucleus</location>
    </subcellularLocation>
</comment>
<feature type="region of interest" description="Disordered" evidence="4">
    <location>
        <begin position="13"/>
        <end position="35"/>
    </location>
</feature>
<proteinExistence type="predicted"/>
<feature type="DNA-binding region" description="Homeobox" evidence="2">
    <location>
        <begin position="39"/>
        <end position="139"/>
    </location>
</feature>
<evidence type="ECO:0000256" key="2">
    <source>
        <dbReference type="PROSITE-ProRule" id="PRU00108"/>
    </source>
</evidence>
<feature type="region of interest" description="Disordered" evidence="4">
    <location>
        <begin position="146"/>
        <end position="170"/>
    </location>
</feature>
<dbReference type="PROSITE" id="PS50071">
    <property type="entry name" value="HOMEOBOX_2"/>
    <property type="match status" value="1"/>
</dbReference>
<evidence type="ECO:0000259" key="5">
    <source>
        <dbReference type="PROSITE" id="PS50071"/>
    </source>
</evidence>
<feature type="non-terminal residue" evidence="6">
    <location>
        <position position="1"/>
    </location>
</feature>
<accession>A0ABN8NXZ6</accession>
<dbReference type="InterPro" id="IPR050649">
    <property type="entry name" value="Paired_Homeobox_TFs"/>
</dbReference>
<reference evidence="6 7" key="1">
    <citation type="submission" date="2022-05" db="EMBL/GenBank/DDBJ databases">
        <authorList>
            <consortium name="Genoscope - CEA"/>
            <person name="William W."/>
        </authorList>
    </citation>
    <scope>NUCLEOTIDE SEQUENCE [LARGE SCALE GENOMIC DNA]</scope>
</reference>
<keyword evidence="2 3" id="KW-0539">Nucleus</keyword>
<dbReference type="Gene3D" id="1.10.10.60">
    <property type="entry name" value="Homeodomain-like"/>
    <property type="match status" value="1"/>
</dbReference>
<gene>
    <name evidence="6" type="ORF">PLOB_00032420</name>
</gene>
<comment type="caution">
    <text evidence="6">The sequence shown here is derived from an EMBL/GenBank/DDBJ whole genome shotgun (WGS) entry which is preliminary data.</text>
</comment>
<evidence type="ECO:0000256" key="1">
    <source>
        <dbReference type="ARBA" id="ARBA00004123"/>
    </source>
</evidence>
<keyword evidence="7" id="KW-1185">Reference proteome</keyword>
<dbReference type="InterPro" id="IPR001356">
    <property type="entry name" value="HD"/>
</dbReference>
<evidence type="ECO:0000313" key="6">
    <source>
        <dbReference type="EMBL" id="CAH3126437.1"/>
    </source>
</evidence>
<organism evidence="6 7">
    <name type="scientific">Porites lobata</name>
    <dbReference type="NCBI Taxonomy" id="104759"/>
    <lineage>
        <taxon>Eukaryota</taxon>
        <taxon>Metazoa</taxon>
        <taxon>Cnidaria</taxon>
        <taxon>Anthozoa</taxon>
        <taxon>Hexacorallia</taxon>
        <taxon>Scleractinia</taxon>
        <taxon>Fungiina</taxon>
        <taxon>Poritidae</taxon>
        <taxon>Porites</taxon>
    </lineage>
</organism>
<sequence length="393" mass="44922">EANLSNICLFESENGDGGGEQKCNQEGNPLDQKKFQPGQRQKRTNFTLLQRHELEKAFSQCQYLTPHSCRRLQELGIHKQNIKVILFYLIGNFIPRKKKENSNNIVCFYPERALQKGISKSTVRTVWFKNRRVKWRKEMRNWGLPEKGKTVCMPSSSSQEDDSPSKRSPLLPEVDRQISESISMQGFALVPSESRALSYYSDVCDGLWNHSGENSLRPTNLFYRENNGFPFETAAHPHIQSSINSTDMTDNFSFMGNSSQGEITLDGGDTRASWIRGVGRLSEGSVTPEPYAMRKLIRKPQYQPSYQLSPLCTEKIPGHDQRSVVPQIYETDQTVPNQKRDPEDGYNRLPQRMEPLNGATVQDSENGSLLDDLMNIIAKEQLEYQRNFQQNSS</sequence>
<keyword evidence="2 3" id="KW-0371">Homeobox</keyword>
<evidence type="ECO:0000256" key="4">
    <source>
        <dbReference type="SAM" id="MobiDB-lite"/>
    </source>
</evidence>
<dbReference type="SUPFAM" id="SSF46689">
    <property type="entry name" value="Homeodomain-like"/>
    <property type="match status" value="1"/>
</dbReference>
<protein>
    <recommendedName>
        <fullName evidence="5">Homeobox domain-containing protein</fullName>
    </recommendedName>
</protein>
<dbReference type="EMBL" id="CALNXK010000042">
    <property type="protein sequence ID" value="CAH3126437.1"/>
    <property type="molecule type" value="Genomic_DNA"/>
</dbReference>
<evidence type="ECO:0000313" key="7">
    <source>
        <dbReference type="Proteomes" id="UP001159405"/>
    </source>
</evidence>
<dbReference type="InterPro" id="IPR009057">
    <property type="entry name" value="Homeodomain-like_sf"/>
</dbReference>
<dbReference type="Pfam" id="PF00046">
    <property type="entry name" value="Homeodomain"/>
    <property type="match status" value="1"/>
</dbReference>
<name>A0ABN8NXZ6_9CNID</name>
<dbReference type="PANTHER" id="PTHR24329">
    <property type="entry name" value="HOMEOBOX PROTEIN ARISTALESS"/>
    <property type="match status" value="1"/>
</dbReference>
<dbReference type="CDD" id="cd00086">
    <property type="entry name" value="homeodomain"/>
    <property type="match status" value="1"/>
</dbReference>
<dbReference type="Proteomes" id="UP001159405">
    <property type="component" value="Unassembled WGS sequence"/>
</dbReference>
<feature type="domain" description="Homeobox" evidence="5">
    <location>
        <begin position="37"/>
        <end position="138"/>
    </location>
</feature>
<dbReference type="SMART" id="SM00389">
    <property type="entry name" value="HOX"/>
    <property type="match status" value="1"/>
</dbReference>
<evidence type="ECO:0000256" key="3">
    <source>
        <dbReference type="RuleBase" id="RU000682"/>
    </source>
</evidence>
<keyword evidence="2 3" id="KW-0238">DNA-binding</keyword>